<evidence type="ECO:0000256" key="2">
    <source>
        <dbReference type="SAM" id="Phobius"/>
    </source>
</evidence>
<keyword evidence="2" id="KW-0812">Transmembrane</keyword>
<feature type="region of interest" description="Disordered" evidence="1">
    <location>
        <begin position="340"/>
        <end position="405"/>
    </location>
</feature>
<gene>
    <name evidence="3" type="ORF">PCL_11706</name>
</gene>
<keyword evidence="2" id="KW-1133">Transmembrane helix</keyword>
<comment type="caution">
    <text evidence="3">The sequence shown here is derived from an EMBL/GenBank/DDBJ whole genome shotgun (WGS) entry which is preliminary data.</text>
</comment>
<name>A0A2U3EAV0_PURLI</name>
<organism evidence="3 4">
    <name type="scientific">Purpureocillium lilacinum</name>
    <name type="common">Paecilomyces lilacinus</name>
    <dbReference type="NCBI Taxonomy" id="33203"/>
    <lineage>
        <taxon>Eukaryota</taxon>
        <taxon>Fungi</taxon>
        <taxon>Dikarya</taxon>
        <taxon>Ascomycota</taxon>
        <taxon>Pezizomycotina</taxon>
        <taxon>Sordariomycetes</taxon>
        <taxon>Hypocreomycetidae</taxon>
        <taxon>Hypocreales</taxon>
        <taxon>Ophiocordycipitaceae</taxon>
        <taxon>Purpureocillium</taxon>
    </lineage>
</organism>
<feature type="compositionally biased region" description="Low complexity" evidence="1">
    <location>
        <begin position="47"/>
        <end position="58"/>
    </location>
</feature>
<sequence length="449" mass="48335">MEPSAALRGPDMMCSSRGPFAHRRESTHRQPPTRAVRPPPVPPIPPSATGLASSFSSSPSWFAPHVQRPRKRLYLSLHLAELGNPPLQPARVPQSWTIRFPCSWARPDLPCTCVAHPPLDASSSWHAGENQPKKPKPTPVTSVVAGRRDTSGVAPPPRAGEQMPLCPYAQSVMVVVVVVVVLEVVACICIAPVWAGHPISVGVAAMRASSSSFGTALLRFLRTGGGPGHRSPDTGTRRWFGRARAVRVGGWWHACLVSACACVCVCICACGLRPAPGWSHSVSLAPFTMTPSPPFFTKQLAKSQDAVLGACAIHALRSTVCACVDAWLIHLHRRRRRGRPGLHDTHIIHPCRSMPPPPSPPHASQPAIPPPTRQPVLAQAANNPFAMGNGRTTTPQPERKETRSEELALSRAAADVLPNLGTKTSSPDHPYIIIPDALFSLPRTIRYLP</sequence>
<feature type="transmembrane region" description="Helical" evidence="2">
    <location>
        <begin position="251"/>
        <end position="275"/>
    </location>
</feature>
<reference evidence="3 4" key="1">
    <citation type="journal article" date="2016" name="Front. Microbiol.">
        <title>Genome and transcriptome sequences reveal the specific parasitism of the nematophagous Purpureocillium lilacinum 36-1.</title>
        <authorList>
            <person name="Xie J."/>
            <person name="Li S."/>
            <person name="Mo C."/>
            <person name="Xiao X."/>
            <person name="Peng D."/>
            <person name="Wang G."/>
            <person name="Xiao Y."/>
        </authorList>
    </citation>
    <scope>NUCLEOTIDE SEQUENCE [LARGE SCALE GENOMIC DNA]</scope>
    <source>
        <strain evidence="3 4">36-1</strain>
    </source>
</reference>
<dbReference type="Proteomes" id="UP000245956">
    <property type="component" value="Unassembled WGS sequence"/>
</dbReference>
<proteinExistence type="predicted"/>
<feature type="compositionally biased region" description="Pro residues" evidence="1">
    <location>
        <begin position="353"/>
        <end position="373"/>
    </location>
</feature>
<feature type="region of interest" description="Disordered" evidence="1">
    <location>
        <begin position="124"/>
        <end position="143"/>
    </location>
</feature>
<evidence type="ECO:0000313" key="4">
    <source>
        <dbReference type="Proteomes" id="UP000245956"/>
    </source>
</evidence>
<protein>
    <submittedName>
        <fullName evidence="3">Uncharacterized protein</fullName>
    </submittedName>
</protein>
<evidence type="ECO:0000313" key="3">
    <source>
        <dbReference type="EMBL" id="PWI71612.1"/>
    </source>
</evidence>
<feature type="compositionally biased region" description="Pro residues" evidence="1">
    <location>
        <begin position="37"/>
        <end position="46"/>
    </location>
</feature>
<keyword evidence="2" id="KW-0472">Membrane</keyword>
<evidence type="ECO:0000256" key="1">
    <source>
        <dbReference type="SAM" id="MobiDB-lite"/>
    </source>
</evidence>
<accession>A0A2U3EAV0</accession>
<dbReference type="EMBL" id="LCWV01000007">
    <property type="protein sequence ID" value="PWI71612.1"/>
    <property type="molecule type" value="Genomic_DNA"/>
</dbReference>
<feature type="transmembrane region" description="Helical" evidence="2">
    <location>
        <begin position="172"/>
        <end position="195"/>
    </location>
</feature>
<feature type="region of interest" description="Disordered" evidence="1">
    <location>
        <begin position="1"/>
        <end position="58"/>
    </location>
</feature>
<dbReference type="AlphaFoldDB" id="A0A2U3EAV0"/>